<gene>
    <name evidence="3" type="ORF">B1B09_02160</name>
    <name evidence="2" type="ORF">DXN06_02690</name>
</gene>
<dbReference type="Proteomes" id="UP000226191">
    <property type="component" value="Unassembled WGS sequence"/>
</dbReference>
<evidence type="ECO:0000313" key="3">
    <source>
        <dbReference type="EMBL" id="PGF36449.1"/>
    </source>
</evidence>
<name>A0A2B7J256_CUTAC</name>
<dbReference type="AlphaFoldDB" id="A0A2B7J256"/>
<dbReference type="EMBL" id="MVCE01000001">
    <property type="protein sequence ID" value="PGF36449.1"/>
    <property type="molecule type" value="Genomic_DNA"/>
</dbReference>
<proteinExistence type="predicted"/>
<dbReference type="EMBL" id="CP031442">
    <property type="protein sequence ID" value="AXM06188.1"/>
    <property type="molecule type" value="Genomic_DNA"/>
</dbReference>
<dbReference type="GeneID" id="92856940"/>
<accession>A0A2B7J256</accession>
<evidence type="ECO:0000313" key="2">
    <source>
        <dbReference type="EMBL" id="AXM06188.1"/>
    </source>
</evidence>
<evidence type="ECO:0000256" key="1">
    <source>
        <dbReference type="SAM" id="MobiDB-lite"/>
    </source>
</evidence>
<evidence type="ECO:0000313" key="4">
    <source>
        <dbReference type="Proteomes" id="UP000226191"/>
    </source>
</evidence>
<sequence length="61" mass="6611">MTVPAAEARCADRHNVESLPQQLAGSTFRGEPSDGGDDRLGFTYDPVAFQVVFNTLPSRQS</sequence>
<evidence type="ECO:0000313" key="5">
    <source>
        <dbReference type="Proteomes" id="UP000256621"/>
    </source>
</evidence>
<reference evidence="2 5" key="2">
    <citation type="submission" date="2018-08" db="EMBL/GenBank/DDBJ databases">
        <title>Genome sequencing of Cutibacterium acnes KCOM 1315.</title>
        <authorList>
            <person name="Kook J.-K."/>
            <person name="Park S.-N."/>
            <person name="Lim Y.K."/>
        </authorList>
    </citation>
    <scope>NUCLEOTIDE SEQUENCE [LARGE SCALE GENOMIC DNA]</scope>
    <source>
        <strain evidence="2 5">KCOM 1315</strain>
    </source>
</reference>
<dbReference type="Proteomes" id="UP000256621">
    <property type="component" value="Chromosome"/>
</dbReference>
<reference evidence="3 4" key="1">
    <citation type="submission" date="2017-02" db="EMBL/GenBank/DDBJ databases">
        <title>Prevalence of linear plasmids in Cutibacterium acnes isolates obtained from cancerous prostatic tissue.</title>
        <authorList>
            <person name="Davidsson S."/>
            <person name="Bruggemann H."/>
        </authorList>
    </citation>
    <scope>NUCLEOTIDE SEQUENCE [LARGE SCALE GENOMIC DNA]</scope>
    <source>
        <strain evidence="3 4">11-78</strain>
    </source>
</reference>
<organism evidence="3 4">
    <name type="scientific">Cutibacterium acnes</name>
    <name type="common">Propionibacterium acnes</name>
    <dbReference type="NCBI Taxonomy" id="1747"/>
    <lineage>
        <taxon>Bacteria</taxon>
        <taxon>Bacillati</taxon>
        <taxon>Actinomycetota</taxon>
        <taxon>Actinomycetes</taxon>
        <taxon>Propionibacteriales</taxon>
        <taxon>Propionibacteriaceae</taxon>
        <taxon>Cutibacterium</taxon>
    </lineage>
</organism>
<feature type="region of interest" description="Disordered" evidence="1">
    <location>
        <begin position="1"/>
        <end position="40"/>
    </location>
</feature>
<protein>
    <submittedName>
        <fullName evidence="3">Uncharacterized protein</fullName>
    </submittedName>
</protein>
<dbReference type="RefSeq" id="WP_002519025.1">
    <property type="nucleotide sequence ID" value="NZ_AP019664.1"/>
</dbReference>